<dbReference type="Proteomes" id="UP000230233">
    <property type="component" value="Chromosome V"/>
</dbReference>
<gene>
    <name evidence="3" type="primary">Cnig_chr_V.g21967</name>
    <name evidence="3" type="ORF">B9Z55_021967</name>
</gene>
<keyword evidence="4" id="KW-1185">Reference proteome</keyword>
<evidence type="ECO:0000256" key="2">
    <source>
        <dbReference type="SAM" id="Phobius"/>
    </source>
</evidence>
<name>A0A2G5TUV5_9PELO</name>
<organism evidence="3 4">
    <name type="scientific">Caenorhabditis nigoni</name>
    <dbReference type="NCBI Taxonomy" id="1611254"/>
    <lineage>
        <taxon>Eukaryota</taxon>
        <taxon>Metazoa</taxon>
        <taxon>Ecdysozoa</taxon>
        <taxon>Nematoda</taxon>
        <taxon>Chromadorea</taxon>
        <taxon>Rhabditida</taxon>
        <taxon>Rhabditina</taxon>
        <taxon>Rhabditomorpha</taxon>
        <taxon>Rhabditoidea</taxon>
        <taxon>Rhabditidae</taxon>
        <taxon>Peloderinae</taxon>
        <taxon>Caenorhabditis</taxon>
    </lineage>
</organism>
<accession>A0A2G5TUV5</accession>
<keyword evidence="1" id="KW-0175">Coiled coil</keyword>
<sequence>MIIFNFHRLFYPILITVMDTFLVQFSTHFSLLRELCNRLRRKKKKEESNSLEEKEKGTMMDRKRIFWPL</sequence>
<feature type="coiled-coil region" evidence="1">
    <location>
        <begin position="29"/>
        <end position="56"/>
    </location>
</feature>
<reference evidence="4" key="1">
    <citation type="submission" date="2017-10" db="EMBL/GenBank/DDBJ databases">
        <title>Rapid genome shrinkage in a self-fertile nematode reveals novel sperm competition proteins.</title>
        <authorList>
            <person name="Yin D."/>
            <person name="Schwarz E.M."/>
            <person name="Thomas C.G."/>
            <person name="Felde R.L."/>
            <person name="Korf I.F."/>
            <person name="Cutter A.D."/>
            <person name="Schartner C.M."/>
            <person name="Ralston E.J."/>
            <person name="Meyer B.J."/>
            <person name="Haag E.S."/>
        </authorList>
    </citation>
    <scope>NUCLEOTIDE SEQUENCE [LARGE SCALE GENOMIC DNA]</scope>
    <source>
        <strain evidence="4">JU1422</strain>
    </source>
</reference>
<feature type="transmembrane region" description="Helical" evidence="2">
    <location>
        <begin position="12"/>
        <end position="32"/>
    </location>
</feature>
<dbReference type="AlphaFoldDB" id="A0A2G5TUV5"/>
<evidence type="ECO:0000313" key="4">
    <source>
        <dbReference type="Proteomes" id="UP000230233"/>
    </source>
</evidence>
<keyword evidence="2" id="KW-0812">Transmembrane</keyword>
<keyword evidence="2" id="KW-1133">Transmembrane helix</keyword>
<evidence type="ECO:0000313" key="3">
    <source>
        <dbReference type="EMBL" id="PIC30871.1"/>
    </source>
</evidence>
<proteinExistence type="predicted"/>
<keyword evidence="2" id="KW-0472">Membrane</keyword>
<dbReference type="EMBL" id="PDUG01000005">
    <property type="protein sequence ID" value="PIC30871.1"/>
    <property type="molecule type" value="Genomic_DNA"/>
</dbReference>
<evidence type="ECO:0000256" key="1">
    <source>
        <dbReference type="SAM" id="Coils"/>
    </source>
</evidence>
<comment type="caution">
    <text evidence="3">The sequence shown here is derived from an EMBL/GenBank/DDBJ whole genome shotgun (WGS) entry which is preliminary data.</text>
</comment>
<protein>
    <submittedName>
        <fullName evidence="3">Uncharacterized protein</fullName>
    </submittedName>
</protein>